<evidence type="ECO:0000313" key="2">
    <source>
        <dbReference type="Proteomes" id="UP000295357"/>
    </source>
</evidence>
<sequence>MNYPQLGKQVFLYPEVPDAPGDQRADIEELLASAHERIQSIYGQPRSRPRMLITSSASSAARWGANETASMHRLPGRSCIVIGPKGLNVDVIAHEWLHAEIQQRVGYLRHLMEIPVWFDEGAALTVDYRPPFLPQNISLSAIEVQDVKSLRSGSAFFSGDVRKNYQAARLAVQPLISPERLYSELERIGAGDSFESVFPNAIRPLRSSSGRQPH</sequence>
<protein>
    <recommendedName>
        <fullName evidence="3">Peptidase MA superfamily protein</fullName>
    </recommendedName>
</protein>
<dbReference type="OrthoDB" id="43895at2"/>
<evidence type="ECO:0008006" key="3">
    <source>
        <dbReference type="Google" id="ProtNLM"/>
    </source>
</evidence>
<dbReference type="EMBL" id="SNXE01000006">
    <property type="protein sequence ID" value="TDP07764.1"/>
    <property type="molecule type" value="Genomic_DNA"/>
</dbReference>
<dbReference type="Proteomes" id="UP000295357">
    <property type="component" value="Unassembled WGS sequence"/>
</dbReference>
<accession>A0A4R6MYQ1</accession>
<comment type="caution">
    <text evidence="1">The sequence shown here is derived from an EMBL/GenBank/DDBJ whole genome shotgun (WGS) entry which is preliminary data.</text>
</comment>
<dbReference type="RefSeq" id="WP_133604057.1">
    <property type="nucleotide sequence ID" value="NZ_JAUFPJ010000007.1"/>
</dbReference>
<gene>
    <name evidence="1" type="ORF">DFR39_10624</name>
</gene>
<dbReference type="AlphaFoldDB" id="A0A4R6MYQ1"/>
<proteinExistence type="predicted"/>
<name>A0A4R6MYQ1_9BURK</name>
<keyword evidence="2" id="KW-1185">Reference proteome</keyword>
<evidence type="ECO:0000313" key="1">
    <source>
        <dbReference type="EMBL" id="TDP07764.1"/>
    </source>
</evidence>
<reference evidence="1 2" key="1">
    <citation type="submission" date="2019-03" db="EMBL/GenBank/DDBJ databases">
        <title>Genomic Encyclopedia of Type Strains, Phase IV (KMG-IV): sequencing the most valuable type-strain genomes for metagenomic binning, comparative biology and taxonomic classification.</title>
        <authorList>
            <person name="Goeker M."/>
        </authorList>
    </citation>
    <scope>NUCLEOTIDE SEQUENCE [LARGE SCALE GENOMIC DNA]</scope>
    <source>
        <strain evidence="1 2">DSM 25082</strain>
    </source>
</reference>
<organism evidence="1 2">
    <name type="scientific">Roseateles asaccharophilus</name>
    <dbReference type="NCBI Taxonomy" id="582607"/>
    <lineage>
        <taxon>Bacteria</taxon>
        <taxon>Pseudomonadati</taxon>
        <taxon>Pseudomonadota</taxon>
        <taxon>Betaproteobacteria</taxon>
        <taxon>Burkholderiales</taxon>
        <taxon>Sphaerotilaceae</taxon>
        <taxon>Roseateles</taxon>
    </lineage>
</organism>